<sequence>MPALPIVMSNVTNYSSLKADLISLVGTDGFTATAKGSSLIIKLRNCDGYHKLVEYCNDSDLECHTWGAPSYPPFKVFIRHLHHTIPIEDIEKAFRDLGFSIISVLNVRNT</sequence>
<protein>
    <recommendedName>
        <fullName evidence="3">UBX domain-containing protein</fullName>
    </recommendedName>
</protein>
<evidence type="ECO:0008006" key="3">
    <source>
        <dbReference type="Google" id="ProtNLM"/>
    </source>
</evidence>
<evidence type="ECO:0000313" key="1">
    <source>
        <dbReference type="EMBL" id="CAI6344973.1"/>
    </source>
</evidence>
<dbReference type="AlphaFoldDB" id="A0AAV0VLB9"/>
<dbReference type="EMBL" id="CARXXK010000001">
    <property type="protein sequence ID" value="CAI6344973.1"/>
    <property type="molecule type" value="Genomic_DNA"/>
</dbReference>
<keyword evidence="2" id="KW-1185">Reference proteome</keyword>
<dbReference type="Proteomes" id="UP001160148">
    <property type="component" value="Unassembled WGS sequence"/>
</dbReference>
<evidence type="ECO:0000313" key="2">
    <source>
        <dbReference type="Proteomes" id="UP001160148"/>
    </source>
</evidence>
<organism evidence="1 2">
    <name type="scientific">Macrosiphum euphorbiae</name>
    <name type="common">potato aphid</name>
    <dbReference type="NCBI Taxonomy" id="13131"/>
    <lineage>
        <taxon>Eukaryota</taxon>
        <taxon>Metazoa</taxon>
        <taxon>Ecdysozoa</taxon>
        <taxon>Arthropoda</taxon>
        <taxon>Hexapoda</taxon>
        <taxon>Insecta</taxon>
        <taxon>Pterygota</taxon>
        <taxon>Neoptera</taxon>
        <taxon>Paraneoptera</taxon>
        <taxon>Hemiptera</taxon>
        <taxon>Sternorrhyncha</taxon>
        <taxon>Aphidomorpha</taxon>
        <taxon>Aphidoidea</taxon>
        <taxon>Aphididae</taxon>
        <taxon>Macrosiphini</taxon>
        <taxon>Macrosiphum</taxon>
    </lineage>
</organism>
<reference evidence="1 2" key="1">
    <citation type="submission" date="2023-01" db="EMBL/GenBank/DDBJ databases">
        <authorList>
            <person name="Whitehead M."/>
        </authorList>
    </citation>
    <scope>NUCLEOTIDE SEQUENCE [LARGE SCALE GENOMIC DNA]</scope>
</reference>
<gene>
    <name evidence="1" type="ORF">MEUPH1_LOCUS2041</name>
</gene>
<name>A0AAV0VLB9_9HEMI</name>
<comment type="caution">
    <text evidence="1">The sequence shown here is derived from an EMBL/GenBank/DDBJ whole genome shotgun (WGS) entry which is preliminary data.</text>
</comment>
<accession>A0AAV0VLB9</accession>
<proteinExistence type="predicted"/>